<evidence type="ECO:0000256" key="1">
    <source>
        <dbReference type="ARBA" id="ARBA00001946"/>
    </source>
</evidence>
<dbReference type="EMBL" id="CP051180">
    <property type="protein sequence ID" value="QIZ77714.1"/>
    <property type="molecule type" value="Genomic_DNA"/>
</dbReference>
<feature type="domain" description="GGDEF" evidence="5">
    <location>
        <begin position="175"/>
        <end position="297"/>
    </location>
</feature>
<accession>A0A6H1UF93</accession>
<feature type="domain" description="PAS" evidence="4">
    <location>
        <begin position="8"/>
        <end position="78"/>
    </location>
</feature>
<dbReference type="SUPFAM" id="SSF55785">
    <property type="entry name" value="PYP-like sensor domain (PAS domain)"/>
    <property type="match status" value="1"/>
</dbReference>
<dbReference type="GO" id="GO:0043709">
    <property type="term" value="P:cell adhesion involved in single-species biofilm formation"/>
    <property type="evidence" value="ECO:0007669"/>
    <property type="project" value="TreeGrafter"/>
</dbReference>
<dbReference type="CDD" id="cd01949">
    <property type="entry name" value="GGDEF"/>
    <property type="match status" value="1"/>
</dbReference>
<dbReference type="PANTHER" id="PTHR45138">
    <property type="entry name" value="REGULATORY COMPONENTS OF SENSORY TRANSDUCTION SYSTEM"/>
    <property type="match status" value="1"/>
</dbReference>
<dbReference type="AlphaFoldDB" id="A0A6H1UF93"/>
<dbReference type="Proteomes" id="UP000501602">
    <property type="component" value="Chromosome"/>
</dbReference>
<dbReference type="RefSeq" id="WP_168660973.1">
    <property type="nucleotide sequence ID" value="NZ_CP051180.1"/>
</dbReference>
<comment type="catalytic activity">
    <reaction evidence="3">
        <text>2 GTP = 3',3'-c-di-GMP + 2 diphosphate</text>
        <dbReference type="Rhea" id="RHEA:24898"/>
        <dbReference type="ChEBI" id="CHEBI:33019"/>
        <dbReference type="ChEBI" id="CHEBI:37565"/>
        <dbReference type="ChEBI" id="CHEBI:58805"/>
        <dbReference type="EC" id="2.7.7.65"/>
    </reaction>
</comment>
<dbReference type="FunFam" id="3.30.70.270:FF:000001">
    <property type="entry name" value="Diguanylate cyclase domain protein"/>
    <property type="match status" value="1"/>
</dbReference>
<comment type="cofactor">
    <cofactor evidence="1">
        <name>Mg(2+)</name>
        <dbReference type="ChEBI" id="CHEBI:18420"/>
    </cofactor>
</comment>
<dbReference type="SMART" id="SM00091">
    <property type="entry name" value="PAS"/>
    <property type="match status" value="1"/>
</dbReference>
<keyword evidence="7" id="KW-1185">Reference proteome</keyword>
<dbReference type="InterPro" id="IPR029787">
    <property type="entry name" value="Nucleotide_cyclase"/>
</dbReference>
<dbReference type="InterPro" id="IPR000160">
    <property type="entry name" value="GGDEF_dom"/>
</dbReference>
<evidence type="ECO:0000256" key="2">
    <source>
        <dbReference type="ARBA" id="ARBA00012528"/>
    </source>
</evidence>
<name>A0A6H1UF93_9GAMM</name>
<dbReference type="GO" id="GO:0005886">
    <property type="term" value="C:plasma membrane"/>
    <property type="evidence" value="ECO:0007669"/>
    <property type="project" value="TreeGrafter"/>
</dbReference>
<dbReference type="InterPro" id="IPR000014">
    <property type="entry name" value="PAS"/>
</dbReference>
<dbReference type="GO" id="GO:1902201">
    <property type="term" value="P:negative regulation of bacterial-type flagellum-dependent cell motility"/>
    <property type="evidence" value="ECO:0007669"/>
    <property type="project" value="TreeGrafter"/>
</dbReference>
<proteinExistence type="predicted"/>
<dbReference type="Pfam" id="PF00990">
    <property type="entry name" value="GGDEF"/>
    <property type="match status" value="1"/>
</dbReference>
<dbReference type="PROSITE" id="PS50887">
    <property type="entry name" value="GGDEF"/>
    <property type="match status" value="1"/>
</dbReference>
<evidence type="ECO:0000256" key="3">
    <source>
        <dbReference type="ARBA" id="ARBA00034247"/>
    </source>
</evidence>
<evidence type="ECO:0000313" key="7">
    <source>
        <dbReference type="Proteomes" id="UP000501602"/>
    </source>
</evidence>
<evidence type="ECO:0000313" key="6">
    <source>
        <dbReference type="EMBL" id="QIZ77714.1"/>
    </source>
</evidence>
<dbReference type="PROSITE" id="PS50112">
    <property type="entry name" value="PAS"/>
    <property type="match status" value="1"/>
</dbReference>
<organism evidence="6 7">
    <name type="scientific">Ferrimonas lipolytica</name>
    <dbReference type="NCBI Taxonomy" id="2724191"/>
    <lineage>
        <taxon>Bacteria</taxon>
        <taxon>Pseudomonadati</taxon>
        <taxon>Pseudomonadota</taxon>
        <taxon>Gammaproteobacteria</taxon>
        <taxon>Alteromonadales</taxon>
        <taxon>Ferrimonadaceae</taxon>
        <taxon>Ferrimonas</taxon>
    </lineage>
</organism>
<protein>
    <recommendedName>
        <fullName evidence="2">diguanylate cyclase</fullName>
        <ecNumber evidence="2">2.7.7.65</ecNumber>
    </recommendedName>
</protein>
<dbReference type="InterPro" id="IPR035965">
    <property type="entry name" value="PAS-like_dom_sf"/>
</dbReference>
<dbReference type="SUPFAM" id="SSF55073">
    <property type="entry name" value="Nucleotide cyclase"/>
    <property type="match status" value="1"/>
</dbReference>
<reference evidence="6 7" key="1">
    <citation type="submission" date="2020-04" db="EMBL/GenBank/DDBJ databases">
        <title>Ferrimonas sp. S7 isolated from sea water.</title>
        <authorList>
            <person name="Bae S.S."/>
            <person name="Baek K."/>
        </authorList>
    </citation>
    <scope>NUCLEOTIDE SEQUENCE [LARGE SCALE GENOMIC DNA]</scope>
    <source>
        <strain evidence="6 7">S7</strain>
    </source>
</reference>
<dbReference type="EC" id="2.7.7.65" evidence="2"/>
<dbReference type="PANTHER" id="PTHR45138:SF9">
    <property type="entry name" value="DIGUANYLATE CYCLASE DGCM-RELATED"/>
    <property type="match status" value="1"/>
</dbReference>
<dbReference type="GO" id="GO:0052621">
    <property type="term" value="F:diguanylate cyclase activity"/>
    <property type="evidence" value="ECO:0007669"/>
    <property type="project" value="UniProtKB-EC"/>
</dbReference>
<dbReference type="Gene3D" id="3.30.70.270">
    <property type="match status" value="1"/>
</dbReference>
<dbReference type="InterPro" id="IPR050469">
    <property type="entry name" value="Diguanylate_Cyclase"/>
</dbReference>
<dbReference type="SMART" id="SM00267">
    <property type="entry name" value="GGDEF"/>
    <property type="match status" value="1"/>
</dbReference>
<dbReference type="NCBIfam" id="TIGR00254">
    <property type="entry name" value="GGDEF"/>
    <property type="match status" value="1"/>
</dbReference>
<sequence>MSDVITLNRNLFDHLANELQVGLMLLDSKQRLISWNQPLARYTGIAAVQAIGKTPKELLKRRAEQWVVNKLERKIVKSKLGKLWEEPNSVLLAEPWMKLGDVDLYHEISDGEGNEYSAALVYGINALINENQLLHEANSRLKQQARLDSFTGLLEKTTWLGQVEQELGLSHQQGGQSTLMIMDFNGFKQINDNHGHVAGDKALKFVADLLKQNIRQQDLACRWGGDEFTLLLPNTETEDAQQIFQRFAAAVEQQAVQALGFEVSLSVGLAPLSYQFRNPSDWINAADEGLYQAKAER</sequence>
<dbReference type="InterPro" id="IPR043128">
    <property type="entry name" value="Rev_trsase/Diguanyl_cyclase"/>
</dbReference>
<evidence type="ECO:0000259" key="5">
    <source>
        <dbReference type="PROSITE" id="PS50887"/>
    </source>
</evidence>
<dbReference type="KEGG" id="fes:HER31_12890"/>
<evidence type="ECO:0000259" key="4">
    <source>
        <dbReference type="PROSITE" id="PS50112"/>
    </source>
</evidence>
<dbReference type="Gene3D" id="3.30.450.20">
    <property type="entry name" value="PAS domain"/>
    <property type="match status" value="1"/>
</dbReference>
<gene>
    <name evidence="6" type="ORF">HER31_12890</name>
</gene>